<keyword evidence="2" id="KW-1185">Reference proteome</keyword>
<organism evidence="1 2">
    <name type="scientific">Aquabacter spiritensis</name>
    <dbReference type="NCBI Taxonomy" id="933073"/>
    <lineage>
        <taxon>Bacteria</taxon>
        <taxon>Pseudomonadati</taxon>
        <taxon>Pseudomonadota</taxon>
        <taxon>Alphaproteobacteria</taxon>
        <taxon>Hyphomicrobiales</taxon>
        <taxon>Xanthobacteraceae</taxon>
        <taxon>Aquabacter</taxon>
    </lineage>
</organism>
<protein>
    <submittedName>
        <fullName evidence="1">Uncharacterized protein</fullName>
    </submittedName>
</protein>
<evidence type="ECO:0000313" key="2">
    <source>
        <dbReference type="Proteomes" id="UP000294664"/>
    </source>
</evidence>
<accession>A0A4R3LX59</accession>
<dbReference type="AlphaFoldDB" id="A0A4R3LX59"/>
<dbReference type="Proteomes" id="UP000294664">
    <property type="component" value="Unassembled WGS sequence"/>
</dbReference>
<sequence>MTDMTSDRAPLPTAELLVALDPAVAIVLLDLLGRLEDPGRAALAEPLDHPAERAALWVFRSALELAVGEIVTEDYDGALAAARTAVVAQLEGK</sequence>
<dbReference type="RefSeq" id="WP_132031236.1">
    <property type="nucleotide sequence ID" value="NZ_SMAI01000005.1"/>
</dbReference>
<evidence type="ECO:0000313" key="1">
    <source>
        <dbReference type="EMBL" id="TCT05163.1"/>
    </source>
</evidence>
<comment type="caution">
    <text evidence="1">The sequence shown here is derived from an EMBL/GenBank/DDBJ whole genome shotgun (WGS) entry which is preliminary data.</text>
</comment>
<dbReference type="EMBL" id="SMAI01000005">
    <property type="protein sequence ID" value="TCT05163.1"/>
    <property type="molecule type" value="Genomic_DNA"/>
</dbReference>
<proteinExistence type="predicted"/>
<dbReference type="OrthoDB" id="8456361at2"/>
<reference evidence="1 2" key="1">
    <citation type="submission" date="2019-03" db="EMBL/GenBank/DDBJ databases">
        <title>Genomic Encyclopedia of Type Strains, Phase IV (KMG-IV): sequencing the most valuable type-strain genomes for metagenomic binning, comparative biology and taxonomic classification.</title>
        <authorList>
            <person name="Goeker M."/>
        </authorList>
    </citation>
    <scope>NUCLEOTIDE SEQUENCE [LARGE SCALE GENOMIC DNA]</scope>
    <source>
        <strain evidence="1 2">DSM 9035</strain>
    </source>
</reference>
<gene>
    <name evidence="1" type="ORF">EDC64_105194</name>
</gene>
<name>A0A4R3LX59_9HYPH</name>